<comment type="caution">
    <text evidence="1">The sequence shown here is derived from an EMBL/GenBank/DDBJ whole genome shotgun (WGS) entry which is preliminary data.</text>
</comment>
<dbReference type="OrthoDB" id="1495935at2759"/>
<protein>
    <submittedName>
        <fullName evidence="1">Uncharacterized protein</fullName>
    </submittedName>
</protein>
<sequence length="150" mass="17101">MATPFVILKEFQHPPCKKSMQISKQAARFLPVSTGECHSRSIKGHSKERTRNGFIVSIRSTEHVQLYSQNCAKAHRRKQLCMVRELPRLGFLCVKSSIRYILRKDRAFYNELACDNYNVDIPTVLGDQVMGVDPYFSIPVIHPPNAALIV</sequence>
<evidence type="ECO:0000313" key="2">
    <source>
        <dbReference type="Proteomes" id="UP000323000"/>
    </source>
</evidence>
<proteinExistence type="predicted"/>
<dbReference type="AlphaFoldDB" id="A0A5C7HBU6"/>
<dbReference type="EMBL" id="VAHF01000009">
    <property type="protein sequence ID" value="TXG54593.1"/>
    <property type="molecule type" value="Genomic_DNA"/>
</dbReference>
<accession>A0A5C7HBU6</accession>
<organism evidence="1 2">
    <name type="scientific">Acer yangbiense</name>
    <dbReference type="NCBI Taxonomy" id="1000413"/>
    <lineage>
        <taxon>Eukaryota</taxon>
        <taxon>Viridiplantae</taxon>
        <taxon>Streptophyta</taxon>
        <taxon>Embryophyta</taxon>
        <taxon>Tracheophyta</taxon>
        <taxon>Spermatophyta</taxon>
        <taxon>Magnoliopsida</taxon>
        <taxon>eudicotyledons</taxon>
        <taxon>Gunneridae</taxon>
        <taxon>Pentapetalae</taxon>
        <taxon>rosids</taxon>
        <taxon>malvids</taxon>
        <taxon>Sapindales</taxon>
        <taxon>Sapindaceae</taxon>
        <taxon>Hippocastanoideae</taxon>
        <taxon>Acereae</taxon>
        <taxon>Acer</taxon>
    </lineage>
</organism>
<gene>
    <name evidence="1" type="ORF">EZV62_019849</name>
</gene>
<name>A0A5C7HBU6_9ROSI</name>
<evidence type="ECO:0000313" key="1">
    <source>
        <dbReference type="EMBL" id="TXG54593.1"/>
    </source>
</evidence>
<keyword evidence="2" id="KW-1185">Reference proteome</keyword>
<dbReference type="Proteomes" id="UP000323000">
    <property type="component" value="Chromosome 9"/>
</dbReference>
<reference evidence="2" key="1">
    <citation type="journal article" date="2019" name="Gigascience">
        <title>De novo genome assembly of the endangered Acer yangbiense, a plant species with extremely small populations endemic to Yunnan Province, China.</title>
        <authorList>
            <person name="Yang J."/>
            <person name="Wariss H.M."/>
            <person name="Tao L."/>
            <person name="Zhang R."/>
            <person name="Yun Q."/>
            <person name="Hollingsworth P."/>
            <person name="Dao Z."/>
            <person name="Luo G."/>
            <person name="Guo H."/>
            <person name="Ma Y."/>
            <person name="Sun W."/>
        </authorList>
    </citation>
    <scope>NUCLEOTIDE SEQUENCE [LARGE SCALE GENOMIC DNA]</scope>
    <source>
        <strain evidence="2">cv. Malutang</strain>
    </source>
</reference>